<proteinExistence type="predicted"/>
<reference evidence="2" key="1">
    <citation type="submission" date="2018-05" db="EMBL/GenBank/DDBJ databases">
        <authorList>
            <person name="Lanie J.A."/>
            <person name="Ng W.-L."/>
            <person name="Kazmierczak K.M."/>
            <person name="Andrzejewski T.M."/>
            <person name="Davidsen T.M."/>
            <person name="Wayne K.J."/>
            <person name="Tettelin H."/>
            <person name="Glass J.I."/>
            <person name="Rusch D."/>
            <person name="Podicherti R."/>
            <person name="Tsui H.-C.T."/>
            <person name="Winkler M.E."/>
        </authorList>
    </citation>
    <scope>NUCLEOTIDE SEQUENCE</scope>
</reference>
<protein>
    <recommendedName>
        <fullName evidence="1">Metallo-beta-lactamase domain-containing protein</fullName>
    </recommendedName>
</protein>
<dbReference type="Pfam" id="PF00753">
    <property type="entry name" value="Lactamase_B"/>
    <property type="match status" value="1"/>
</dbReference>
<evidence type="ECO:0000259" key="1">
    <source>
        <dbReference type="Pfam" id="PF00753"/>
    </source>
</evidence>
<name>A0A381N3M5_9ZZZZ</name>
<evidence type="ECO:0000313" key="2">
    <source>
        <dbReference type="EMBL" id="SUZ49117.1"/>
    </source>
</evidence>
<dbReference type="InterPro" id="IPR036866">
    <property type="entry name" value="RibonucZ/Hydroxyglut_hydro"/>
</dbReference>
<dbReference type="InterPro" id="IPR001279">
    <property type="entry name" value="Metallo-B-lactamas"/>
</dbReference>
<feature type="domain" description="Metallo-beta-lactamase" evidence="1">
    <location>
        <begin position="29"/>
        <end position="100"/>
    </location>
</feature>
<gene>
    <name evidence="2" type="ORF">METZ01_LOCUS1971</name>
</gene>
<dbReference type="Gene3D" id="3.60.15.10">
    <property type="entry name" value="Ribonuclease Z/Hydroxyacylglutathione hydrolase-like"/>
    <property type="match status" value="1"/>
</dbReference>
<organism evidence="2">
    <name type="scientific">marine metagenome</name>
    <dbReference type="NCBI Taxonomy" id="408172"/>
    <lineage>
        <taxon>unclassified sequences</taxon>
        <taxon>metagenomes</taxon>
        <taxon>ecological metagenomes</taxon>
    </lineage>
</organism>
<feature type="non-terminal residue" evidence="2">
    <location>
        <position position="101"/>
    </location>
</feature>
<dbReference type="SUPFAM" id="SSF56281">
    <property type="entry name" value="Metallo-hydrolase/oxidoreductase"/>
    <property type="match status" value="1"/>
</dbReference>
<sequence length="101" mass="10744">MKESCIPLPPIDYPDGVTTIDVAYVRSGFAASHLIVENGYAAFIDTGTSLSVPLLLKVLAEKGISREKVTHVMPTHVHLDHAGGAGALMQEFPNAVLVVHP</sequence>
<accession>A0A381N3M5</accession>
<dbReference type="EMBL" id="UINC01000103">
    <property type="protein sequence ID" value="SUZ49117.1"/>
    <property type="molecule type" value="Genomic_DNA"/>
</dbReference>
<dbReference type="AlphaFoldDB" id="A0A381N3M5"/>